<evidence type="ECO:0000256" key="2">
    <source>
        <dbReference type="SAM" id="Phobius"/>
    </source>
</evidence>
<sequence length="49" mass="5555">MEVQECKKENCEDSEQSMTKHHPRHIVTVALCGAVALIGPYVDKIKEMK</sequence>
<feature type="transmembrane region" description="Helical" evidence="2">
    <location>
        <begin position="25"/>
        <end position="42"/>
    </location>
</feature>
<accession>A0A3P6RKX0</accession>
<reference evidence="3 4" key="1">
    <citation type="submission" date="2018-11" db="EMBL/GenBank/DDBJ databases">
        <authorList>
            <consortium name="Pathogen Informatics"/>
        </authorList>
    </citation>
    <scope>NUCLEOTIDE SEQUENCE [LARGE SCALE GENOMIC DNA]</scope>
</reference>
<keyword evidence="2" id="KW-0812">Transmembrane</keyword>
<feature type="compositionally biased region" description="Basic and acidic residues" evidence="1">
    <location>
        <begin position="1"/>
        <end position="11"/>
    </location>
</feature>
<evidence type="ECO:0000313" key="4">
    <source>
        <dbReference type="Proteomes" id="UP000271889"/>
    </source>
</evidence>
<dbReference type="AlphaFoldDB" id="A0A3P6RKX0"/>
<dbReference type="Proteomes" id="UP000271889">
    <property type="component" value="Unassembled WGS sequence"/>
</dbReference>
<name>A0A3P6RKX0_CYLGO</name>
<gene>
    <name evidence="3" type="ORF">CGOC_LOCUS322</name>
</gene>
<feature type="region of interest" description="Disordered" evidence="1">
    <location>
        <begin position="1"/>
        <end position="21"/>
    </location>
</feature>
<keyword evidence="2" id="KW-1133">Transmembrane helix</keyword>
<proteinExistence type="predicted"/>
<evidence type="ECO:0000256" key="1">
    <source>
        <dbReference type="SAM" id="MobiDB-lite"/>
    </source>
</evidence>
<keyword evidence="4" id="KW-1185">Reference proteome</keyword>
<dbReference type="EMBL" id="UYRV01000421">
    <property type="protein sequence ID" value="VDK44401.1"/>
    <property type="molecule type" value="Genomic_DNA"/>
</dbReference>
<keyword evidence="2" id="KW-0472">Membrane</keyword>
<evidence type="ECO:0000313" key="3">
    <source>
        <dbReference type="EMBL" id="VDK44401.1"/>
    </source>
</evidence>
<organism evidence="3 4">
    <name type="scientific">Cylicostephanus goldi</name>
    <name type="common">Nematode worm</name>
    <dbReference type="NCBI Taxonomy" id="71465"/>
    <lineage>
        <taxon>Eukaryota</taxon>
        <taxon>Metazoa</taxon>
        <taxon>Ecdysozoa</taxon>
        <taxon>Nematoda</taxon>
        <taxon>Chromadorea</taxon>
        <taxon>Rhabditida</taxon>
        <taxon>Rhabditina</taxon>
        <taxon>Rhabditomorpha</taxon>
        <taxon>Strongyloidea</taxon>
        <taxon>Strongylidae</taxon>
        <taxon>Cylicostephanus</taxon>
    </lineage>
</organism>
<protein>
    <submittedName>
        <fullName evidence="3">Uncharacterized protein</fullName>
    </submittedName>
</protein>